<protein>
    <submittedName>
        <fullName evidence="4">RNA-binding protein</fullName>
    </submittedName>
</protein>
<dbReference type="InterPro" id="IPR012677">
    <property type="entry name" value="Nucleotide-bd_a/b_plait_sf"/>
</dbReference>
<organism evidence="4 5">
    <name type="scientific">Mucilaginibacter limnophilus</name>
    <dbReference type="NCBI Taxonomy" id="1932778"/>
    <lineage>
        <taxon>Bacteria</taxon>
        <taxon>Pseudomonadati</taxon>
        <taxon>Bacteroidota</taxon>
        <taxon>Sphingobacteriia</taxon>
        <taxon>Sphingobacteriales</taxon>
        <taxon>Sphingobacteriaceae</taxon>
        <taxon>Mucilaginibacter</taxon>
    </lineage>
</organism>
<dbReference type="Proteomes" id="UP000282759">
    <property type="component" value="Unassembled WGS sequence"/>
</dbReference>
<accession>A0A3S2V418</accession>
<dbReference type="Gene3D" id="3.30.70.330">
    <property type="match status" value="1"/>
</dbReference>
<dbReference type="SUPFAM" id="SSF54928">
    <property type="entry name" value="RNA-binding domain, RBD"/>
    <property type="match status" value="1"/>
</dbReference>
<dbReference type="AlphaFoldDB" id="A0A3S2V418"/>
<sequence length="120" mass="13416">MILLYICVIETLPKIFFGGFPLDADELELVQLVSLHGNVQTIKIVRDKATRKCKGYAFLEMATKADAEQAVEALNGATYKGKELSVSIKEDEPAPAKPVFRKVGRPGDTDKPKRRRINQR</sequence>
<evidence type="ECO:0000259" key="3">
    <source>
        <dbReference type="PROSITE" id="PS50102"/>
    </source>
</evidence>
<evidence type="ECO:0000256" key="2">
    <source>
        <dbReference type="SAM" id="MobiDB-lite"/>
    </source>
</evidence>
<dbReference type="SMART" id="SM00360">
    <property type="entry name" value="RRM"/>
    <property type="match status" value="1"/>
</dbReference>
<evidence type="ECO:0000313" key="4">
    <source>
        <dbReference type="EMBL" id="RVU02875.1"/>
    </source>
</evidence>
<reference evidence="4 5" key="1">
    <citation type="submission" date="2019-01" db="EMBL/GenBank/DDBJ databases">
        <authorList>
            <person name="Chen W.-M."/>
        </authorList>
    </citation>
    <scope>NUCLEOTIDE SEQUENCE [LARGE SCALE GENOMIC DNA]</scope>
    <source>
        <strain evidence="4 5">YBJ-36</strain>
    </source>
</reference>
<keyword evidence="5" id="KW-1185">Reference proteome</keyword>
<gene>
    <name evidence="4" type="ORF">EOD41_02760</name>
</gene>
<dbReference type="InterPro" id="IPR035979">
    <property type="entry name" value="RBD_domain_sf"/>
</dbReference>
<dbReference type="Pfam" id="PF00076">
    <property type="entry name" value="RRM_1"/>
    <property type="match status" value="1"/>
</dbReference>
<dbReference type="PROSITE" id="PS50102">
    <property type="entry name" value="RRM"/>
    <property type="match status" value="1"/>
</dbReference>
<dbReference type="PANTHER" id="PTHR48025">
    <property type="entry name" value="OS02G0815200 PROTEIN"/>
    <property type="match status" value="1"/>
</dbReference>
<evidence type="ECO:0000256" key="1">
    <source>
        <dbReference type="ARBA" id="ARBA00022884"/>
    </source>
</evidence>
<dbReference type="InterPro" id="IPR000504">
    <property type="entry name" value="RRM_dom"/>
</dbReference>
<dbReference type="PANTHER" id="PTHR48025:SF1">
    <property type="entry name" value="RRM DOMAIN-CONTAINING PROTEIN"/>
    <property type="match status" value="1"/>
</dbReference>
<proteinExistence type="predicted"/>
<dbReference type="GO" id="GO:0003729">
    <property type="term" value="F:mRNA binding"/>
    <property type="evidence" value="ECO:0007669"/>
    <property type="project" value="TreeGrafter"/>
</dbReference>
<feature type="region of interest" description="Disordered" evidence="2">
    <location>
        <begin position="89"/>
        <end position="120"/>
    </location>
</feature>
<keyword evidence="1" id="KW-0694">RNA-binding</keyword>
<evidence type="ECO:0000313" key="5">
    <source>
        <dbReference type="Proteomes" id="UP000282759"/>
    </source>
</evidence>
<dbReference type="EMBL" id="SACK01000001">
    <property type="protein sequence ID" value="RVU02875.1"/>
    <property type="molecule type" value="Genomic_DNA"/>
</dbReference>
<comment type="caution">
    <text evidence="4">The sequence shown here is derived from an EMBL/GenBank/DDBJ whole genome shotgun (WGS) entry which is preliminary data.</text>
</comment>
<feature type="domain" description="RRM" evidence="3">
    <location>
        <begin position="13"/>
        <end position="91"/>
    </location>
</feature>
<name>A0A3S2V418_9SPHI</name>
<dbReference type="RefSeq" id="WP_127703241.1">
    <property type="nucleotide sequence ID" value="NZ_SACK01000001.1"/>
</dbReference>
<dbReference type="OrthoDB" id="797376at2"/>
<dbReference type="InterPro" id="IPR050502">
    <property type="entry name" value="Euk_RNA-bind_prot"/>
</dbReference>